<keyword evidence="1" id="KW-1133">Transmembrane helix</keyword>
<keyword evidence="1" id="KW-0812">Transmembrane</keyword>
<evidence type="ECO:0000313" key="3">
    <source>
        <dbReference type="Proteomes" id="UP000203293"/>
    </source>
</evidence>
<name>A0A1B1V3J4_9VIRU</name>
<dbReference type="Pfam" id="PF01307">
    <property type="entry name" value="Plant_vir_prot"/>
    <property type="match status" value="1"/>
</dbReference>
<feature type="transmembrane region" description="Helical" evidence="1">
    <location>
        <begin position="17"/>
        <end position="34"/>
    </location>
</feature>
<dbReference type="OrthoDB" id="20634at10239"/>
<sequence>MSEHLHSLTPPPDHSRSVLAVAVGLGVALVVFSFRNYSLPTPGDNIHHLPFGGSYRDGTKSVHYSGPRGGQTTFWAWPIVAIPALSLLIYVLSQRSRDKSGGVHICPCCSYMVELRH</sequence>
<evidence type="ECO:0000313" key="2">
    <source>
        <dbReference type="EMBL" id="ANW11494.1"/>
    </source>
</evidence>
<dbReference type="KEGG" id="vg:28480545"/>
<dbReference type="EMBL" id="KX196173">
    <property type="protein sequence ID" value="ANW11494.1"/>
    <property type="molecule type" value="Genomic_RNA"/>
</dbReference>
<dbReference type="GeneID" id="28480545"/>
<dbReference type="Proteomes" id="UP000203293">
    <property type="component" value="Segment"/>
</dbReference>
<dbReference type="RefSeq" id="YP_009270632.1">
    <property type="nucleotide sequence ID" value="NC_030746.1"/>
</dbReference>
<keyword evidence="3" id="KW-1185">Reference proteome</keyword>
<reference evidence="2 3" key="1">
    <citation type="journal article" date="2017" name="Arch. Virol.">
        <title>Biological and molecular characterization of a putative new potexvirus infecting Senna occidentalis.</title>
        <authorList>
            <person name="Rezende J.A."/>
            <person name="Camelo-Garcia V.M."/>
            <person name="Andrade S.C."/>
            <person name="Buriolla J.E."/>
            <person name="Kitajima E.W."/>
            <person name="Duarte L.M."/>
        </authorList>
    </citation>
    <scope>NUCLEOTIDE SEQUENCE [LARGE SCALE GENOMIC DNA]</scope>
    <source>
        <strain evidence="2">Brazilian</strain>
    </source>
</reference>
<accession>A0A1B1V3J4</accession>
<protein>
    <submittedName>
        <fullName evidence="2">TGB2</fullName>
    </submittedName>
</protein>
<organism evidence="2 3">
    <name type="scientific">Senna mosaic virus</name>
    <dbReference type="NCBI Taxonomy" id="1881013"/>
    <lineage>
        <taxon>Viruses</taxon>
        <taxon>Riboviria</taxon>
        <taxon>Orthornavirae</taxon>
        <taxon>Kitrinoviricota</taxon>
        <taxon>Alsuviricetes</taxon>
        <taxon>Tymovirales</taxon>
        <taxon>Alphaflexiviridae</taxon>
        <taxon>Potexvirus</taxon>
        <taxon>Potexvirus marmorsennae</taxon>
    </lineage>
</organism>
<keyword evidence="1" id="KW-0472">Membrane</keyword>
<proteinExistence type="predicted"/>
<evidence type="ECO:0000256" key="1">
    <source>
        <dbReference type="SAM" id="Phobius"/>
    </source>
</evidence>
<feature type="transmembrane region" description="Helical" evidence="1">
    <location>
        <begin position="74"/>
        <end position="92"/>
    </location>
</feature>
<dbReference type="InterPro" id="IPR001896">
    <property type="entry name" value="Plant_vir_prot"/>
</dbReference>